<dbReference type="Gene3D" id="1.10.357.10">
    <property type="entry name" value="Tetracycline Repressor, domain 2"/>
    <property type="match status" value="1"/>
</dbReference>
<evidence type="ECO:0000256" key="4">
    <source>
        <dbReference type="PROSITE-ProRule" id="PRU00335"/>
    </source>
</evidence>
<dbReference type="SUPFAM" id="SSF48498">
    <property type="entry name" value="Tetracyclin repressor-like, C-terminal domain"/>
    <property type="match status" value="1"/>
</dbReference>
<keyword evidence="3" id="KW-0804">Transcription</keyword>
<dbReference type="Proteomes" id="UP001432128">
    <property type="component" value="Chromosome"/>
</dbReference>
<evidence type="ECO:0000256" key="1">
    <source>
        <dbReference type="ARBA" id="ARBA00023015"/>
    </source>
</evidence>
<feature type="domain" description="HTH tetR-type" evidence="5">
    <location>
        <begin position="16"/>
        <end position="75"/>
    </location>
</feature>
<dbReference type="SUPFAM" id="SSF46689">
    <property type="entry name" value="Homeodomain-like"/>
    <property type="match status" value="1"/>
</dbReference>
<keyword evidence="7" id="KW-1185">Reference proteome</keyword>
<dbReference type="EMBL" id="CP108021">
    <property type="protein sequence ID" value="WUM18811.1"/>
    <property type="molecule type" value="Genomic_DNA"/>
</dbReference>
<dbReference type="Gene3D" id="1.10.10.60">
    <property type="entry name" value="Homeodomain-like"/>
    <property type="match status" value="1"/>
</dbReference>
<dbReference type="RefSeq" id="WP_328856395.1">
    <property type="nucleotide sequence ID" value="NZ_CP108021.1"/>
</dbReference>
<accession>A0AAU4JYG9</accession>
<dbReference type="PANTHER" id="PTHR30055:SF234">
    <property type="entry name" value="HTH-TYPE TRANSCRIPTIONAL REGULATOR BETI"/>
    <property type="match status" value="1"/>
</dbReference>
<protein>
    <submittedName>
        <fullName evidence="6">TetR/AcrR family transcriptional regulator</fullName>
    </submittedName>
</protein>
<dbReference type="PROSITE" id="PS50977">
    <property type="entry name" value="HTH_TETR_2"/>
    <property type="match status" value="1"/>
</dbReference>
<sequence>MPTTRQPSERMVRRRERTRTLILDRAEERFTDSYAAVRVDEIAAAADVSVGSIYTHFGNKDGLFLAVAERALDQIIERLAVAYEEAATPLDQMIRTGEVCLDLLLERPFLIRFMMGEAMSAVNTEVQERIRQRVFVMYDGFADIIRRAVAEGEIFAVDPDLLARYLVGSWNGVLALTVIEPDVLVSNAETLRKMISQATRILVAGLVRPDDPRVLWSGEYH</sequence>
<evidence type="ECO:0000259" key="5">
    <source>
        <dbReference type="PROSITE" id="PS50977"/>
    </source>
</evidence>
<organism evidence="6 7">
    <name type="scientific">Williamsia herbipolensis</name>
    <dbReference type="NCBI Taxonomy" id="1603258"/>
    <lineage>
        <taxon>Bacteria</taxon>
        <taxon>Bacillati</taxon>
        <taxon>Actinomycetota</taxon>
        <taxon>Actinomycetes</taxon>
        <taxon>Mycobacteriales</taxon>
        <taxon>Nocardiaceae</taxon>
        <taxon>Williamsia</taxon>
    </lineage>
</organism>
<feature type="DNA-binding region" description="H-T-H motif" evidence="4">
    <location>
        <begin position="38"/>
        <end position="57"/>
    </location>
</feature>
<evidence type="ECO:0000313" key="7">
    <source>
        <dbReference type="Proteomes" id="UP001432128"/>
    </source>
</evidence>
<dbReference type="InterPro" id="IPR036271">
    <property type="entry name" value="Tet_transcr_reg_TetR-rel_C_sf"/>
</dbReference>
<dbReference type="GO" id="GO:0003700">
    <property type="term" value="F:DNA-binding transcription factor activity"/>
    <property type="evidence" value="ECO:0007669"/>
    <property type="project" value="TreeGrafter"/>
</dbReference>
<reference evidence="6 7" key="1">
    <citation type="submission" date="2022-10" db="EMBL/GenBank/DDBJ databases">
        <title>The complete genomes of actinobacterial strains from the NBC collection.</title>
        <authorList>
            <person name="Joergensen T.S."/>
            <person name="Alvarez Arevalo M."/>
            <person name="Sterndorff E.B."/>
            <person name="Faurdal D."/>
            <person name="Vuksanovic O."/>
            <person name="Mourched A.-S."/>
            <person name="Charusanti P."/>
            <person name="Shaw S."/>
            <person name="Blin K."/>
            <person name="Weber T."/>
        </authorList>
    </citation>
    <scope>NUCLEOTIDE SEQUENCE [LARGE SCALE GENOMIC DNA]</scope>
    <source>
        <strain evidence="6 7">NBC_00319</strain>
    </source>
</reference>
<dbReference type="KEGG" id="whr:OG579_13840"/>
<evidence type="ECO:0000256" key="3">
    <source>
        <dbReference type="ARBA" id="ARBA00023163"/>
    </source>
</evidence>
<keyword evidence="2 4" id="KW-0238">DNA-binding</keyword>
<dbReference type="InterPro" id="IPR001647">
    <property type="entry name" value="HTH_TetR"/>
</dbReference>
<dbReference type="PANTHER" id="PTHR30055">
    <property type="entry name" value="HTH-TYPE TRANSCRIPTIONAL REGULATOR RUTR"/>
    <property type="match status" value="1"/>
</dbReference>
<proteinExistence type="predicted"/>
<evidence type="ECO:0000313" key="6">
    <source>
        <dbReference type="EMBL" id="WUM18811.1"/>
    </source>
</evidence>
<dbReference type="AlphaFoldDB" id="A0AAU4JYG9"/>
<evidence type="ECO:0000256" key="2">
    <source>
        <dbReference type="ARBA" id="ARBA00023125"/>
    </source>
</evidence>
<name>A0AAU4JYG9_9NOCA</name>
<dbReference type="InterPro" id="IPR050109">
    <property type="entry name" value="HTH-type_TetR-like_transc_reg"/>
</dbReference>
<keyword evidence="1" id="KW-0805">Transcription regulation</keyword>
<dbReference type="GO" id="GO:0000976">
    <property type="term" value="F:transcription cis-regulatory region binding"/>
    <property type="evidence" value="ECO:0007669"/>
    <property type="project" value="TreeGrafter"/>
</dbReference>
<dbReference type="Pfam" id="PF00440">
    <property type="entry name" value="TetR_N"/>
    <property type="match status" value="1"/>
</dbReference>
<gene>
    <name evidence="6" type="ORF">OG579_13840</name>
</gene>
<dbReference type="InterPro" id="IPR009057">
    <property type="entry name" value="Homeodomain-like_sf"/>
</dbReference>